<dbReference type="Pfam" id="PF09413">
    <property type="entry name" value="DUF2007"/>
    <property type="match status" value="1"/>
</dbReference>
<reference evidence="2 3" key="1">
    <citation type="submission" date="2019-03" db="EMBL/GenBank/DDBJ databases">
        <title>Genomic Encyclopedia of Type Strains, Phase IV (KMG-IV): sequencing the most valuable type-strain genomes for metagenomic binning, comparative biology and taxonomic classification.</title>
        <authorList>
            <person name="Goeker M."/>
        </authorList>
    </citation>
    <scope>NUCLEOTIDE SEQUENCE [LARGE SCALE GENOMIC DNA]</scope>
    <source>
        <strain evidence="2 3">DSM 19605</strain>
    </source>
</reference>
<feature type="domain" description="DUF2007" evidence="1">
    <location>
        <begin position="15"/>
        <end position="75"/>
    </location>
</feature>
<dbReference type="OrthoDB" id="8683631at2"/>
<evidence type="ECO:0000313" key="3">
    <source>
        <dbReference type="Proteomes" id="UP000295510"/>
    </source>
</evidence>
<comment type="caution">
    <text evidence="2">The sequence shown here is derived from an EMBL/GenBank/DDBJ whole genome shotgun (WGS) entry which is preliminary data.</text>
</comment>
<dbReference type="RefSeq" id="WP_133597794.1">
    <property type="nucleotide sequence ID" value="NZ_SNYL01000009.1"/>
</dbReference>
<evidence type="ECO:0000313" key="2">
    <source>
        <dbReference type="EMBL" id="TDQ42518.1"/>
    </source>
</evidence>
<keyword evidence="3" id="KW-1185">Reference proteome</keyword>
<dbReference type="Proteomes" id="UP000295510">
    <property type="component" value="Unassembled WGS sequence"/>
</dbReference>
<protein>
    <submittedName>
        <fullName evidence="2">Putative signal transducing protein</fullName>
    </submittedName>
</protein>
<organism evidence="2 3">
    <name type="scientific">Tepidicella xavieri</name>
    <dbReference type="NCBI Taxonomy" id="360241"/>
    <lineage>
        <taxon>Bacteria</taxon>
        <taxon>Pseudomonadati</taxon>
        <taxon>Pseudomonadota</taxon>
        <taxon>Betaproteobacteria</taxon>
        <taxon>Burkholderiales</taxon>
        <taxon>Tepidicella</taxon>
    </lineage>
</organism>
<dbReference type="Gene3D" id="3.30.70.790">
    <property type="entry name" value="UreE, C-terminal domain"/>
    <property type="match status" value="1"/>
</dbReference>
<name>A0A4R6U7L4_9BURK</name>
<gene>
    <name evidence="2" type="ORF">DFR43_10988</name>
</gene>
<sequence length="97" mass="10908">MPDNSPYDPDEGDWQTLESFFSPTEAYLLQGCLQASGIPAMVTDDQTVQTHTLLASAIQVRVLVPERRLAQAEAVRQAWRRGDFALPDDDTQYLDPR</sequence>
<accession>A0A4R6U7L4</accession>
<dbReference type="InterPro" id="IPR018551">
    <property type="entry name" value="DUF2007"/>
</dbReference>
<proteinExistence type="predicted"/>
<dbReference type="EMBL" id="SNYL01000009">
    <property type="protein sequence ID" value="TDQ42518.1"/>
    <property type="molecule type" value="Genomic_DNA"/>
</dbReference>
<evidence type="ECO:0000259" key="1">
    <source>
        <dbReference type="Pfam" id="PF09413"/>
    </source>
</evidence>
<dbReference type="AlphaFoldDB" id="A0A4R6U7L4"/>